<evidence type="ECO:0000313" key="2">
    <source>
        <dbReference type="Proteomes" id="UP001233999"/>
    </source>
</evidence>
<dbReference type="AlphaFoldDB" id="A0AAD8ELQ1"/>
<protein>
    <submittedName>
        <fullName evidence="1">Uncharacterized protein</fullName>
    </submittedName>
</protein>
<evidence type="ECO:0000313" key="1">
    <source>
        <dbReference type="EMBL" id="KAJ9594746.1"/>
    </source>
</evidence>
<feature type="non-terminal residue" evidence="1">
    <location>
        <position position="52"/>
    </location>
</feature>
<dbReference type="EMBL" id="JASPKZ010002722">
    <property type="protein sequence ID" value="KAJ9594746.1"/>
    <property type="molecule type" value="Genomic_DNA"/>
</dbReference>
<feature type="non-terminal residue" evidence="1">
    <location>
        <position position="1"/>
    </location>
</feature>
<comment type="caution">
    <text evidence="1">The sequence shown here is derived from an EMBL/GenBank/DDBJ whole genome shotgun (WGS) entry which is preliminary data.</text>
</comment>
<accession>A0AAD8ELQ1</accession>
<organism evidence="1 2">
    <name type="scientific">Diploptera punctata</name>
    <name type="common">Pacific beetle cockroach</name>
    <dbReference type="NCBI Taxonomy" id="6984"/>
    <lineage>
        <taxon>Eukaryota</taxon>
        <taxon>Metazoa</taxon>
        <taxon>Ecdysozoa</taxon>
        <taxon>Arthropoda</taxon>
        <taxon>Hexapoda</taxon>
        <taxon>Insecta</taxon>
        <taxon>Pterygota</taxon>
        <taxon>Neoptera</taxon>
        <taxon>Polyneoptera</taxon>
        <taxon>Dictyoptera</taxon>
        <taxon>Blattodea</taxon>
        <taxon>Blaberoidea</taxon>
        <taxon>Blaberidae</taxon>
        <taxon>Diplopterinae</taxon>
        <taxon>Diploptera</taxon>
    </lineage>
</organism>
<proteinExistence type="predicted"/>
<reference evidence="1" key="1">
    <citation type="journal article" date="2023" name="IScience">
        <title>Live-bearing cockroach genome reveals convergent evolutionary mechanisms linked to viviparity in insects and beyond.</title>
        <authorList>
            <person name="Fouks B."/>
            <person name="Harrison M.C."/>
            <person name="Mikhailova A.A."/>
            <person name="Marchal E."/>
            <person name="English S."/>
            <person name="Carruthers M."/>
            <person name="Jennings E.C."/>
            <person name="Chiamaka E.L."/>
            <person name="Frigard R.A."/>
            <person name="Pippel M."/>
            <person name="Attardo G.M."/>
            <person name="Benoit J.B."/>
            <person name="Bornberg-Bauer E."/>
            <person name="Tobe S.S."/>
        </authorList>
    </citation>
    <scope>NUCLEOTIDE SEQUENCE</scope>
    <source>
        <strain evidence="1">Stay&amp;Tobe</strain>
    </source>
</reference>
<gene>
    <name evidence="1" type="ORF">L9F63_013956</name>
</gene>
<name>A0AAD8ELQ1_DIPPU</name>
<dbReference type="Proteomes" id="UP001233999">
    <property type="component" value="Unassembled WGS sequence"/>
</dbReference>
<sequence>TVELVTFNDFLIVNLNLLLTIDQSWSITRDSWLVSESGIYDKTGICNFSDFT</sequence>
<keyword evidence="2" id="KW-1185">Reference proteome</keyword>
<reference evidence="1" key="2">
    <citation type="submission" date="2023-05" db="EMBL/GenBank/DDBJ databases">
        <authorList>
            <person name="Fouks B."/>
        </authorList>
    </citation>
    <scope>NUCLEOTIDE SEQUENCE</scope>
    <source>
        <strain evidence="1">Stay&amp;Tobe</strain>
        <tissue evidence="1">Testes</tissue>
    </source>
</reference>